<sequence>MDQLGIPLLQLPQDVGGHRQHLAGVVLQLRHRRGIDGQLIVADEQELQFGQRFGEGDQPLRDQRRRGEHDIATLRRYLAPLSRFERISDDPVGQLLGRQRADVDTVQPIQLLDVEDRPDRADLVPVETVHELLEAGDLLLTGGRRIREQLEEIAQRLGQIALFAEPHQPGGRVLALGDLRLVGIAQQWHVRELGSVPAEP</sequence>
<comment type="caution">
    <text evidence="1">The sequence shown here is derived from an EMBL/GenBank/DDBJ whole genome shotgun (WGS) entry which is preliminary data.</text>
</comment>
<evidence type="ECO:0000313" key="1">
    <source>
        <dbReference type="EMBL" id="MPM66997.1"/>
    </source>
</evidence>
<accession>A0A645BP38</accession>
<gene>
    <name evidence="1" type="ORF">SDC9_113912</name>
</gene>
<proteinExistence type="predicted"/>
<organism evidence="1">
    <name type="scientific">bioreactor metagenome</name>
    <dbReference type="NCBI Taxonomy" id="1076179"/>
    <lineage>
        <taxon>unclassified sequences</taxon>
        <taxon>metagenomes</taxon>
        <taxon>ecological metagenomes</taxon>
    </lineage>
</organism>
<dbReference type="AlphaFoldDB" id="A0A645BP38"/>
<protein>
    <submittedName>
        <fullName evidence="1">Uncharacterized protein</fullName>
    </submittedName>
</protein>
<reference evidence="1" key="1">
    <citation type="submission" date="2019-08" db="EMBL/GenBank/DDBJ databases">
        <authorList>
            <person name="Kucharzyk K."/>
            <person name="Murdoch R.W."/>
            <person name="Higgins S."/>
            <person name="Loffler F."/>
        </authorList>
    </citation>
    <scope>NUCLEOTIDE SEQUENCE</scope>
</reference>
<name>A0A645BP38_9ZZZZ</name>
<dbReference type="EMBL" id="VSSQ01021423">
    <property type="protein sequence ID" value="MPM66997.1"/>
    <property type="molecule type" value="Genomic_DNA"/>
</dbReference>